<dbReference type="SFLD" id="SFLDG01140">
    <property type="entry name" value="C2.B:_Phosphomannomutase_and_P"/>
    <property type="match status" value="1"/>
</dbReference>
<reference evidence="3 4" key="1">
    <citation type="submission" date="2016-04" db="EMBL/GenBank/DDBJ databases">
        <title>Complete genome sequence of Dokdonella koreensis DS-123T.</title>
        <authorList>
            <person name="Kim J.F."/>
            <person name="Lee H."/>
            <person name="Kwak M.-J."/>
        </authorList>
    </citation>
    <scope>NUCLEOTIDE SEQUENCE [LARGE SCALE GENOMIC DNA]</scope>
    <source>
        <strain evidence="3 4">DS-123</strain>
    </source>
</reference>
<dbReference type="GO" id="GO:0005992">
    <property type="term" value="P:trehalose biosynthetic process"/>
    <property type="evidence" value="ECO:0007669"/>
    <property type="project" value="InterPro"/>
</dbReference>
<dbReference type="CDD" id="cd03788">
    <property type="entry name" value="GT20_TPS"/>
    <property type="match status" value="1"/>
</dbReference>
<dbReference type="InterPro" id="IPR012764">
    <property type="entry name" value="Gluc_glyc_Psyn"/>
</dbReference>
<dbReference type="GO" id="GO:0000287">
    <property type="term" value="F:magnesium ion binding"/>
    <property type="evidence" value="ECO:0007669"/>
    <property type="project" value="UniProtKB-ARBA"/>
</dbReference>
<evidence type="ECO:0000313" key="4">
    <source>
        <dbReference type="Proteomes" id="UP000076830"/>
    </source>
</evidence>
<dbReference type="Pfam" id="PF05116">
    <property type="entry name" value="S6PP"/>
    <property type="match status" value="1"/>
</dbReference>
<dbReference type="PATRIC" id="fig|1300342.3.peg.2895"/>
<dbReference type="Proteomes" id="UP000076830">
    <property type="component" value="Chromosome"/>
</dbReference>
<dbReference type="SUPFAM" id="SSF56784">
    <property type="entry name" value="HAD-like"/>
    <property type="match status" value="1"/>
</dbReference>
<dbReference type="Gene3D" id="3.40.50.1000">
    <property type="entry name" value="HAD superfamily/HAD-like"/>
    <property type="match status" value="1"/>
</dbReference>
<dbReference type="GO" id="GO:0051473">
    <property type="term" value="P:glucosylglycerol biosynthetic process"/>
    <property type="evidence" value="ECO:0007669"/>
    <property type="project" value="InterPro"/>
</dbReference>
<proteinExistence type="inferred from homology"/>
<dbReference type="SUPFAM" id="SSF53756">
    <property type="entry name" value="UDP-Glycosyltransferase/glycogen phosphorylase"/>
    <property type="match status" value="1"/>
</dbReference>
<dbReference type="GO" id="GO:0016791">
    <property type="term" value="F:phosphatase activity"/>
    <property type="evidence" value="ECO:0007669"/>
    <property type="project" value="UniProtKB-ARBA"/>
</dbReference>
<dbReference type="AlphaFoldDB" id="A0A160DXA7"/>
<evidence type="ECO:0000256" key="1">
    <source>
        <dbReference type="ARBA" id="ARBA00008799"/>
    </source>
</evidence>
<dbReference type="InterPro" id="IPR006380">
    <property type="entry name" value="SPP-like_dom"/>
</dbReference>
<keyword evidence="4" id="KW-1185">Reference proteome</keyword>
<organism evidence="3 4">
    <name type="scientific">Dokdonella koreensis DS-123</name>
    <dbReference type="NCBI Taxonomy" id="1300342"/>
    <lineage>
        <taxon>Bacteria</taxon>
        <taxon>Pseudomonadati</taxon>
        <taxon>Pseudomonadota</taxon>
        <taxon>Gammaproteobacteria</taxon>
        <taxon>Lysobacterales</taxon>
        <taxon>Rhodanobacteraceae</taxon>
        <taxon>Dokdonella</taxon>
    </lineage>
</organism>
<gene>
    <name evidence="3" type="ORF">I596_2967</name>
</gene>
<dbReference type="NCBIfam" id="TIGR01484">
    <property type="entry name" value="HAD-SF-IIB"/>
    <property type="match status" value="1"/>
</dbReference>
<dbReference type="Gene3D" id="3.90.1070.10">
    <property type="match status" value="1"/>
</dbReference>
<dbReference type="SFLD" id="SFLDS00003">
    <property type="entry name" value="Haloacid_Dehalogenase"/>
    <property type="match status" value="1"/>
</dbReference>
<dbReference type="STRING" id="1300342.I596_2967"/>
<dbReference type="NCBIfam" id="TIGR02398">
    <property type="entry name" value="gluc_glyc_Psyn"/>
    <property type="match status" value="1"/>
</dbReference>
<evidence type="ECO:0000259" key="2">
    <source>
        <dbReference type="Pfam" id="PF05116"/>
    </source>
</evidence>
<dbReference type="InterPro" id="IPR036412">
    <property type="entry name" value="HAD-like_sf"/>
</dbReference>
<dbReference type="PANTHER" id="PTHR10788:SF106">
    <property type="entry name" value="BCDNA.GH08860"/>
    <property type="match status" value="1"/>
</dbReference>
<name>A0A160DXA7_9GAMM</name>
<dbReference type="RefSeq" id="WP_223303835.1">
    <property type="nucleotide sequence ID" value="NZ_CP015249.1"/>
</dbReference>
<dbReference type="InterPro" id="IPR006379">
    <property type="entry name" value="HAD-SF_hydro_IIB"/>
</dbReference>
<comment type="similarity">
    <text evidence="1">Belongs to the glycosyltransferase 20 family.</text>
</comment>
<sequence length="772" mass="86100">MTIDIGIQASSLATAAAPPRLHEPPALLLATDLDGTFLAGDVADRQQLYQTITRRTDIALVYVTGRGLEAVLPLLADPTLPRPHYIICDVGATVVDGETLQAVQPLQGAIESLWPGEQPVSSAVADHPGLLRQDVPQQRRCSYFCEAQAVDRELRAIVASIGCDLLFSAGRYLDVLPRGVDKGHTLRALVQYLGVAPGRVLVAGDTLNDLSMYREGFNGVCVGEAEHGLVEATRGLGHVLHAQRPGCGGILEAIAHFDLLDARTLAAEPGVPEGKSRLVIVYHRLPYEETEVDGRLVRRPHRSPNGIIPTLLSFFADGREGAWVAWSDRSPDHPDYQSHPAVDRERYPRLRTALVPLDEADIDIFYRRFSKEAFWPLLHTFWERAQFREDHWQVFLRVNRAFAEASAAEAAPGATVWIHDYNLWMVPAFLRELRPDLVIAFFHHTHFPSADVFNVVPWRREIVGSLLQCDYIGFHIPRQVENFVDVARGALPVKTLARTSCAPRFLTYGCAVGLDRYSHRIEAGGREVRLGAHPVGLDVARVRRLLDTPEAAQRIAALRDSLGGRRLLFSVERLDYTKGTLEKLLAYERLLETSPELHRKISLTVVCVPASRRMVIYRELQTQIEQVVGRINGRFSQVHWTPLQFFFRPLPFEELVAWYAVADIMWITPLRDGLNLVAKEYVAVQGASKGSGIVLLSEFAGVAAELKGALLTNPHDIGDLLTQVRHAIGLRRHEARSRLRQMYEIVCHNDIERWGREFLAAAERDAVVGASA</sequence>
<dbReference type="KEGG" id="dko:I596_2967"/>
<dbReference type="Gene3D" id="3.40.50.2000">
    <property type="entry name" value="Glycogen Phosphorylase B"/>
    <property type="match status" value="2"/>
</dbReference>
<feature type="domain" description="Sucrose phosphatase-like" evidence="2">
    <location>
        <begin position="26"/>
        <end position="258"/>
    </location>
</feature>
<evidence type="ECO:0000313" key="3">
    <source>
        <dbReference type="EMBL" id="ANB18960.1"/>
    </source>
</evidence>
<protein>
    <submittedName>
        <fullName evidence="3">Glycosyl transferase</fullName>
    </submittedName>
</protein>
<dbReference type="InterPro" id="IPR023214">
    <property type="entry name" value="HAD_sf"/>
</dbReference>
<dbReference type="SFLD" id="SFLDG01141">
    <property type="entry name" value="C2.B.1:_Sucrose_Phosphatase_Li"/>
    <property type="match status" value="1"/>
</dbReference>
<dbReference type="Pfam" id="PF00982">
    <property type="entry name" value="Glyco_transf_20"/>
    <property type="match status" value="1"/>
</dbReference>
<dbReference type="InterPro" id="IPR001830">
    <property type="entry name" value="Glyco_trans_20"/>
</dbReference>
<dbReference type="PANTHER" id="PTHR10788">
    <property type="entry name" value="TREHALOSE-6-PHOSPHATE SYNTHASE"/>
    <property type="match status" value="1"/>
</dbReference>
<keyword evidence="3" id="KW-0808">Transferase</keyword>
<dbReference type="GO" id="GO:0003825">
    <property type="term" value="F:alpha,alpha-trehalose-phosphate synthase (UDP-forming) activity"/>
    <property type="evidence" value="ECO:0007669"/>
    <property type="project" value="TreeGrafter"/>
</dbReference>
<accession>A0A160DXA7</accession>
<dbReference type="EMBL" id="CP015249">
    <property type="protein sequence ID" value="ANB18960.1"/>
    <property type="molecule type" value="Genomic_DNA"/>
</dbReference>